<feature type="transmembrane region" description="Helical" evidence="7">
    <location>
        <begin position="235"/>
        <end position="255"/>
    </location>
</feature>
<evidence type="ECO:0000256" key="7">
    <source>
        <dbReference type="SAM" id="Phobius"/>
    </source>
</evidence>
<feature type="transmembrane region" description="Helical" evidence="7">
    <location>
        <begin position="201"/>
        <end position="223"/>
    </location>
</feature>
<comment type="similarity">
    <text evidence="5">Belongs to the SAT4 family.</text>
</comment>
<evidence type="ECO:0000313" key="9">
    <source>
        <dbReference type="EMBL" id="CAJ2504434.1"/>
    </source>
</evidence>
<dbReference type="PANTHER" id="PTHR33048:SF158">
    <property type="entry name" value="MEMBRANE PROTEIN PTH11-LIKE, PUTATIVE-RELATED"/>
    <property type="match status" value="1"/>
</dbReference>
<dbReference type="InterPro" id="IPR052337">
    <property type="entry name" value="SAT4-like"/>
</dbReference>
<reference evidence="9" key="1">
    <citation type="submission" date="2023-10" db="EMBL/GenBank/DDBJ databases">
        <authorList>
            <person name="Hackl T."/>
        </authorList>
    </citation>
    <scope>NUCLEOTIDE SEQUENCE</scope>
</reference>
<evidence type="ECO:0000256" key="3">
    <source>
        <dbReference type="ARBA" id="ARBA00022989"/>
    </source>
</evidence>
<sequence>MDLNALTPEQLYQLPAMAPPPGIESNFDNPESIAYQAIATLSIFLSVMVIAVGGRMYSRLCIVKRTGLDDWTAVLAALFTAGLAGTALYQLNQNWFGPHTWDIRLVEFISPTYNRLIFVLTILLPVASFLVKISILLFLGRIFPRRASPKTGAAIYIGLALNVLSYSALIITTGVLCGPRAQDLGQLPAQCEPEVRQDLGIATACLNAALDIYVLVVAIPAVLSLQLAPRKKVGIIAVMGMGVIAIVFSIVTLYYRADGSYRASAAANDPARTQMAPLIFTVLEPIFGVITACLPALPALWIELSKVAGSSLRSLLSRSRGASSFSLSRTNREYKKSAYELRDQSKGESTLMSKSLDDRDATFTHDTEGQYVAPHEFPTQNDRYL</sequence>
<keyword evidence="3 7" id="KW-1133">Transmembrane helix</keyword>
<keyword evidence="2 7" id="KW-0812">Transmembrane</keyword>
<organism evidence="9 10">
    <name type="scientific">Anthostomella pinea</name>
    <dbReference type="NCBI Taxonomy" id="933095"/>
    <lineage>
        <taxon>Eukaryota</taxon>
        <taxon>Fungi</taxon>
        <taxon>Dikarya</taxon>
        <taxon>Ascomycota</taxon>
        <taxon>Pezizomycotina</taxon>
        <taxon>Sordariomycetes</taxon>
        <taxon>Xylariomycetidae</taxon>
        <taxon>Xylariales</taxon>
        <taxon>Xylariaceae</taxon>
        <taxon>Anthostomella</taxon>
    </lineage>
</organism>
<dbReference type="AlphaFoldDB" id="A0AAI8VHF1"/>
<evidence type="ECO:0000313" key="10">
    <source>
        <dbReference type="Proteomes" id="UP001295740"/>
    </source>
</evidence>
<feature type="region of interest" description="Disordered" evidence="6">
    <location>
        <begin position="339"/>
        <end position="359"/>
    </location>
</feature>
<feature type="domain" description="Rhodopsin" evidence="8">
    <location>
        <begin position="55"/>
        <end position="300"/>
    </location>
</feature>
<accession>A0AAI8VHF1</accession>
<evidence type="ECO:0000256" key="6">
    <source>
        <dbReference type="SAM" id="MobiDB-lite"/>
    </source>
</evidence>
<feature type="transmembrane region" description="Helical" evidence="7">
    <location>
        <begin position="155"/>
        <end position="181"/>
    </location>
</feature>
<dbReference type="InterPro" id="IPR049326">
    <property type="entry name" value="Rhodopsin_dom_fungi"/>
</dbReference>
<feature type="transmembrane region" description="Helical" evidence="7">
    <location>
        <begin position="73"/>
        <end position="91"/>
    </location>
</feature>
<comment type="caution">
    <text evidence="9">The sequence shown here is derived from an EMBL/GenBank/DDBJ whole genome shotgun (WGS) entry which is preliminary data.</text>
</comment>
<proteinExistence type="inferred from homology"/>
<comment type="subcellular location">
    <subcellularLocation>
        <location evidence="1">Membrane</location>
        <topology evidence="1">Multi-pass membrane protein</topology>
    </subcellularLocation>
</comment>
<feature type="transmembrane region" description="Helical" evidence="7">
    <location>
        <begin position="33"/>
        <end position="52"/>
    </location>
</feature>
<evidence type="ECO:0000259" key="8">
    <source>
        <dbReference type="Pfam" id="PF20684"/>
    </source>
</evidence>
<evidence type="ECO:0000256" key="4">
    <source>
        <dbReference type="ARBA" id="ARBA00023136"/>
    </source>
</evidence>
<dbReference type="Proteomes" id="UP001295740">
    <property type="component" value="Unassembled WGS sequence"/>
</dbReference>
<keyword evidence="4 7" id="KW-0472">Membrane</keyword>
<evidence type="ECO:0000256" key="2">
    <source>
        <dbReference type="ARBA" id="ARBA00022692"/>
    </source>
</evidence>
<feature type="transmembrane region" description="Helical" evidence="7">
    <location>
        <begin position="116"/>
        <end position="143"/>
    </location>
</feature>
<feature type="transmembrane region" description="Helical" evidence="7">
    <location>
        <begin position="275"/>
        <end position="302"/>
    </location>
</feature>
<gene>
    <name evidence="9" type="ORF">KHLLAP_LOCUS4902</name>
</gene>
<dbReference type="GO" id="GO:0016020">
    <property type="term" value="C:membrane"/>
    <property type="evidence" value="ECO:0007669"/>
    <property type="project" value="UniProtKB-SubCell"/>
</dbReference>
<dbReference type="PANTHER" id="PTHR33048">
    <property type="entry name" value="PTH11-LIKE INTEGRAL MEMBRANE PROTEIN (AFU_ORTHOLOGUE AFUA_5G11245)"/>
    <property type="match status" value="1"/>
</dbReference>
<dbReference type="Pfam" id="PF20684">
    <property type="entry name" value="Fung_rhodopsin"/>
    <property type="match status" value="1"/>
</dbReference>
<evidence type="ECO:0000256" key="5">
    <source>
        <dbReference type="ARBA" id="ARBA00038359"/>
    </source>
</evidence>
<protein>
    <submittedName>
        <fullName evidence="9">Uu.00g118280.m01.CDS01</fullName>
    </submittedName>
</protein>
<evidence type="ECO:0000256" key="1">
    <source>
        <dbReference type="ARBA" id="ARBA00004141"/>
    </source>
</evidence>
<keyword evidence="10" id="KW-1185">Reference proteome</keyword>
<name>A0AAI8VHF1_9PEZI</name>
<dbReference type="EMBL" id="CAUWAG010000006">
    <property type="protein sequence ID" value="CAJ2504434.1"/>
    <property type="molecule type" value="Genomic_DNA"/>
</dbReference>